<sequence>MKVDHFYPKKVYTNRFGSLALVQLNFETNLGKLLVCDDLLHLAYRWCADDVSTTHIVYTHTEGRGDLLADPGVGSAGLASRASAGSVVAGAACTGASWGESVAARASLLAPSTSSCIGARLDFFEALLAVKVLALLSFSNGLTPMVAPPSVDPIHRSGSTEPSQGTVRSSDNHQ</sequence>
<evidence type="ECO:0000313" key="2">
    <source>
        <dbReference type="EMBL" id="EDX15894.1"/>
    </source>
</evidence>
<reference evidence="2 3" key="1">
    <citation type="journal article" date="2007" name="Nature">
        <title>Evolution of genes and genomes on the Drosophila phylogeny.</title>
        <authorList>
            <consortium name="Drosophila 12 Genomes Consortium"/>
            <person name="Clark A.G."/>
            <person name="Eisen M.B."/>
            <person name="Smith D.R."/>
            <person name="Bergman C.M."/>
            <person name="Oliver B."/>
            <person name="Markow T.A."/>
            <person name="Kaufman T.C."/>
            <person name="Kellis M."/>
            <person name="Gelbart W."/>
            <person name="Iyer V.N."/>
            <person name="Pollard D.A."/>
            <person name="Sackton T.B."/>
            <person name="Larracuente A.M."/>
            <person name="Singh N.D."/>
            <person name="Abad J.P."/>
            <person name="Abt D.N."/>
            <person name="Adryan B."/>
            <person name="Aguade M."/>
            <person name="Akashi H."/>
            <person name="Anderson W.W."/>
            <person name="Aquadro C.F."/>
            <person name="Ardell D.H."/>
            <person name="Arguello R."/>
            <person name="Artieri C.G."/>
            <person name="Barbash D.A."/>
            <person name="Barker D."/>
            <person name="Barsanti P."/>
            <person name="Batterham P."/>
            <person name="Batzoglou S."/>
            <person name="Begun D."/>
            <person name="Bhutkar A."/>
            <person name="Blanco E."/>
            <person name="Bosak S.A."/>
            <person name="Bradley R.K."/>
            <person name="Brand A.D."/>
            <person name="Brent M.R."/>
            <person name="Brooks A.N."/>
            <person name="Brown R.H."/>
            <person name="Butlin R.K."/>
            <person name="Caggese C."/>
            <person name="Calvi B.R."/>
            <person name="Bernardo de Carvalho A."/>
            <person name="Caspi A."/>
            <person name="Castrezana S."/>
            <person name="Celniker S.E."/>
            <person name="Chang J.L."/>
            <person name="Chapple C."/>
            <person name="Chatterji S."/>
            <person name="Chinwalla A."/>
            <person name="Civetta A."/>
            <person name="Clifton S.W."/>
            <person name="Comeron J.M."/>
            <person name="Costello J.C."/>
            <person name="Coyne J.A."/>
            <person name="Daub J."/>
            <person name="David R.G."/>
            <person name="Delcher A.L."/>
            <person name="Delehaunty K."/>
            <person name="Do C.B."/>
            <person name="Ebling H."/>
            <person name="Edwards K."/>
            <person name="Eickbush T."/>
            <person name="Evans J.D."/>
            <person name="Filipski A."/>
            <person name="Findeiss S."/>
            <person name="Freyhult E."/>
            <person name="Fulton L."/>
            <person name="Fulton R."/>
            <person name="Garcia A.C."/>
            <person name="Gardiner A."/>
            <person name="Garfield D.A."/>
            <person name="Garvin B.E."/>
            <person name="Gibson G."/>
            <person name="Gilbert D."/>
            <person name="Gnerre S."/>
            <person name="Godfrey J."/>
            <person name="Good R."/>
            <person name="Gotea V."/>
            <person name="Gravely B."/>
            <person name="Greenberg A.J."/>
            <person name="Griffiths-Jones S."/>
            <person name="Gross S."/>
            <person name="Guigo R."/>
            <person name="Gustafson E.A."/>
            <person name="Haerty W."/>
            <person name="Hahn M.W."/>
            <person name="Halligan D.L."/>
            <person name="Halpern A.L."/>
            <person name="Halter G.M."/>
            <person name="Han M.V."/>
            <person name="Heger A."/>
            <person name="Hillier L."/>
            <person name="Hinrichs A.S."/>
            <person name="Holmes I."/>
            <person name="Hoskins R.A."/>
            <person name="Hubisz M.J."/>
            <person name="Hultmark D."/>
            <person name="Huntley M.A."/>
            <person name="Jaffe D.B."/>
            <person name="Jagadeeshan S."/>
            <person name="Jeck W.R."/>
            <person name="Johnson J."/>
            <person name="Jones C.D."/>
            <person name="Jordan W.C."/>
            <person name="Karpen G.H."/>
            <person name="Kataoka E."/>
            <person name="Keightley P.D."/>
            <person name="Kheradpour P."/>
            <person name="Kirkness E.F."/>
            <person name="Koerich L.B."/>
            <person name="Kristiansen K."/>
            <person name="Kudrna D."/>
            <person name="Kulathinal R.J."/>
            <person name="Kumar S."/>
            <person name="Kwok R."/>
            <person name="Lander E."/>
            <person name="Langley C.H."/>
            <person name="Lapoint R."/>
            <person name="Lazzaro B.P."/>
            <person name="Lee S.J."/>
            <person name="Levesque L."/>
            <person name="Li R."/>
            <person name="Lin C.F."/>
            <person name="Lin M.F."/>
            <person name="Lindblad-Toh K."/>
            <person name="Llopart A."/>
            <person name="Long M."/>
            <person name="Low L."/>
            <person name="Lozovsky E."/>
            <person name="Lu J."/>
            <person name="Luo M."/>
            <person name="Machado C.A."/>
            <person name="Makalowski W."/>
            <person name="Marzo M."/>
            <person name="Matsuda M."/>
            <person name="Matzkin L."/>
            <person name="McAllister B."/>
            <person name="McBride C.S."/>
            <person name="McKernan B."/>
            <person name="McKernan K."/>
            <person name="Mendez-Lago M."/>
            <person name="Minx P."/>
            <person name="Mollenhauer M.U."/>
            <person name="Montooth K."/>
            <person name="Mount S.M."/>
            <person name="Mu X."/>
            <person name="Myers E."/>
            <person name="Negre B."/>
            <person name="Newfeld S."/>
            <person name="Nielsen R."/>
            <person name="Noor M.A."/>
            <person name="O'Grady P."/>
            <person name="Pachter L."/>
            <person name="Papaceit M."/>
            <person name="Parisi M.J."/>
            <person name="Parisi M."/>
            <person name="Parts L."/>
            <person name="Pedersen J.S."/>
            <person name="Pesole G."/>
            <person name="Phillippy A.M."/>
            <person name="Ponting C.P."/>
            <person name="Pop M."/>
            <person name="Porcelli D."/>
            <person name="Powell J.R."/>
            <person name="Prohaska S."/>
            <person name="Pruitt K."/>
            <person name="Puig M."/>
            <person name="Quesneville H."/>
            <person name="Ram K.R."/>
            <person name="Rand D."/>
            <person name="Rasmussen M.D."/>
            <person name="Reed L.K."/>
            <person name="Reenan R."/>
            <person name="Reily A."/>
            <person name="Remington K.A."/>
            <person name="Rieger T.T."/>
            <person name="Ritchie M.G."/>
            <person name="Robin C."/>
            <person name="Rogers Y.H."/>
            <person name="Rohde C."/>
            <person name="Rozas J."/>
            <person name="Rubenfield M.J."/>
            <person name="Ruiz A."/>
            <person name="Russo S."/>
            <person name="Salzberg S.L."/>
            <person name="Sanchez-Gracia A."/>
            <person name="Saranga D.J."/>
            <person name="Sato H."/>
            <person name="Schaeffer S.W."/>
            <person name="Schatz M.C."/>
            <person name="Schlenke T."/>
            <person name="Schwartz R."/>
            <person name="Segarra C."/>
            <person name="Singh R.S."/>
            <person name="Sirot L."/>
            <person name="Sirota M."/>
            <person name="Sisneros N.B."/>
            <person name="Smith C.D."/>
            <person name="Smith T.F."/>
            <person name="Spieth J."/>
            <person name="Stage D.E."/>
            <person name="Stark A."/>
            <person name="Stephan W."/>
            <person name="Strausberg R.L."/>
            <person name="Strempel S."/>
            <person name="Sturgill D."/>
            <person name="Sutton G."/>
            <person name="Sutton G.G."/>
            <person name="Tao W."/>
            <person name="Teichmann S."/>
            <person name="Tobari Y.N."/>
            <person name="Tomimura Y."/>
            <person name="Tsolas J.M."/>
            <person name="Valente V.L."/>
            <person name="Venter E."/>
            <person name="Venter J.C."/>
            <person name="Vicario S."/>
            <person name="Vieira F.G."/>
            <person name="Vilella A.J."/>
            <person name="Villasante A."/>
            <person name="Walenz B."/>
            <person name="Wang J."/>
            <person name="Wasserman M."/>
            <person name="Watts T."/>
            <person name="Wilson D."/>
            <person name="Wilson R.K."/>
            <person name="Wing R.A."/>
            <person name="Wolfner M.F."/>
            <person name="Wong A."/>
            <person name="Wong G.K."/>
            <person name="Wu C.I."/>
            <person name="Wu G."/>
            <person name="Yamamoto D."/>
            <person name="Yang H.P."/>
            <person name="Yang S.P."/>
            <person name="Yorke J.A."/>
            <person name="Yoshida K."/>
            <person name="Zdobnov E."/>
            <person name="Zhang P."/>
            <person name="Zhang Y."/>
            <person name="Zimin A.V."/>
            <person name="Baldwin J."/>
            <person name="Abdouelleil A."/>
            <person name="Abdulkadir J."/>
            <person name="Abebe A."/>
            <person name="Abera B."/>
            <person name="Abreu J."/>
            <person name="Acer S.C."/>
            <person name="Aftuck L."/>
            <person name="Alexander A."/>
            <person name="An P."/>
            <person name="Anderson E."/>
            <person name="Anderson S."/>
            <person name="Arachi H."/>
            <person name="Azer M."/>
            <person name="Bachantsang P."/>
            <person name="Barry A."/>
            <person name="Bayul T."/>
            <person name="Berlin A."/>
            <person name="Bessette D."/>
            <person name="Bloom T."/>
            <person name="Blye J."/>
            <person name="Boguslavskiy L."/>
            <person name="Bonnet C."/>
            <person name="Boukhgalter B."/>
            <person name="Bourzgui I."/>
            <person name="Brown A."/>
            <person name="Cahill P."/>
            <person name="Channer S."/>
            <person name="Cheshatsang Y."/>
            <person name="Chuda L."/>
            <person name="Citroen M."/>
            <person name="Collymore A."/>
            <person name="Cooke P."/>
            <person name="Costello M."/>
            <person name="D'Aco K."/>
            <person name="Daza R."/>
            <person name="De Haan G."/>
            <person name="DeGray S."/>
            <person name="DeMaso C."/>
            <person name="Dhargay N."/>
            <person name="Dooley K."/>
            <person name="Dooley E."/>
            <person name="Doricent M."/>
            <person name="Dorje P."/>
            <person name="Dorjee K."/>
            <person name="Dupes A."/>
            <person name="Elong R."/>
            <person name="Falk J."/>
            <person name="Farina A."/>
            <person name="Faro S."/>
            <person name="Ferguson D."/>
            <person name="Fisher S."/>
            <person name="Foley C.D."/>
            <person name="Franke A."/>
            <person name="Friedrich D."/>
            <person name="Gadbois L."/>
            <person name="Gearin G."/>
            <person name="Gearin C.R."/>
            <person name="Giannoukos G."/>
            <person name="Goode T."/>
            <person name="Graham J."/>
            <person name="Grandbois E."/>
            <person name="Grewal S."/>
            <person name="Gyaltsen K."/>
            <person name="Hafez N."/>
            <person name="Hagos B."/>
            <person name="Hall J."/>
            <person name="Henson C."/>
            <person name="Hollinger A."/>
            <person name="Honan T."/>
            <person name="Huard M.D."/>
            <person name="Hughes L."/>
            <person name="Hurhula B."/>
            <person name="Husby M.E."/>
            <person name="Kamat A."/>
            <person name="Kanga B."/>
            <person name="Kashin S."/>
            <person name="Khazanovich D."/>
            <person name="Kisner P."/>
            <person name="Lance K."/>
            <person name="Lara M."/>
            <person name="Lee W."/>
            <person name="Lennon N."/>
            <person name="Letendre F."/>
            <person name="LeVine R."/>
            <person name="Lipovsky A."/>
            <person name="Liu X."/>
            <person name="Liu J."/>
            <person name="Liu S."/>
            <person name="Lokyitsang T."/>
            <person name="Lokyitsang Y."/>
            <person name="Lubonja R."/>
            <person name="Lui A."/>
            <person name="MacDonald P."/>
            <person name="Magnisalis V."/>
            <person name="Maru K."/>
            <person name="Matthews C."/>
            <person name="McCusker W."/>
            <person name="McDonough S."/>
            <person name="Mehta T."/>
            <person name="Meldrim J."/>
            <person name="Meneus L."/>
            <person name="Mihai O."/>
            <person name="Mihalev A."/>
            <person name="Mihova T."/>
            <person name="Mittelman R."/>
            <person name="Mlenga V."/>
            <person name="Montmayeur A."/>
            <person name="Mulrain L."/>
            <person name="Navidi A."/>
            <person name="Naylor J."/>
            <person name="Negash T."/>
            <person name="Nguyen T."/>
            <person name="Nguyen N."/>
            <person name="Nicol R."/>
            <person name="Norbu C."/>
            <person name="Norbu N."/>
            <person name="Novod N."/>
            <person name="O'Neill B."/>
            <person name="Osman S."/>
            <person name="Markiewicz E."/>
            <person name="Oyono O.L."/>
            <person name="Patti C."/>
            <person name="Phunkhang P."/>
            <person name="Pierre F."/>
            <person name="Priest M."/>
            <person name="Raghuraman S."/>
            <person name="Rege F."/>
            <person name="Reyes R."/>
            <person name="Rise C."/>
            <person name="Rogov P."/>
            <person name="Ross K."/>
            <person name="Ryan E."/>
            <person name="Settipalli S."/>
            <person name="Shea T."/>
            <person name="Sherpa N."/>
            <person name="Shi L."/>
            <person name="Shih D."/>
            <person name="Sparrow T."/>
            <person name="Spaulding J."/>
            <person name="Stalker J."/>
            <person name="Stange-Thomann N."/>
            <person name="Stavropoulos S."/>
            <person name="Stone C."/>
            <person name="Strader C."/>
            <person name="Tesfaye S."/>
            <person name="Thomson T."/>
            <person name="Thoulutsang Y."/>
            <person name="Thoulutsang D."/>
            <person name="Topham K."/>
            <person name="Topping I."/>
            <person name="Tsamla T."/>
            <person name="Vassiliev H."/>
            <person name="Vo A."/>
            <person name="Wangchuk T."/>
            <person name="Wangdi T."/>
            <person name="Weiand M."/>
            <person name="Wilkinson J."/>
            <person name="Wilson A."/>
            <person name="Yadav S."/>
            <person name="Young G."/>
            <person name="Yu Q."/>
            <person name="Zembek L."/>
            <person name="Zhong D."/>
            <person name="Zimmer A."/>
            <person name="Zwirko Z."/>
            <person name="Jaffe D.B."/>
            <person name="Alvarez P."/>
            <person name="Brockman W."/>
            <person name="Butler J."/>
            <person name="Chin C."/>
            <person name="Gnerre S."/>
            <person name="Grabherr M."/>
            <person name="Kleber M."/>
            <person name="Mauceli E."/>
            <person name="MacCallum I."/>
        </authorList>
    </citation>
    <scope>NUCLEOTIDE SEQUENCE [LARGE SCALE GENOMIC DNA]</scope>
    <source>
        <strain evidence="3">white501</strain>
    </source>
</reference>
<dbReference type="AlphaFoldDB" id="B4NV23"/>
<protein>
    <submittedName>
        <fullName evidence="2">GD25354</fullName>
    </submittedName>
</protein>
<dbReference type="HOGENOM" id="CLU_1541755_0_0_1"/>
<feature type="region of interest" description="Disordered" evidence="1">
    <location>
        <begin position="149"/>
        <end position="174"/>
    </location>
</feature>
<evidence type="ECO:0000256" key="1">
    <source>
        <dbReference type="SAM" id="MobiDB-lite"/>
    </source>
</evidence>
<organism evidence="2 3">
    <name type="scientific">Drosophila simulans</name>
    <name type="common">Fruit fly</name>
    <dbReference type="NCBI Taxonomy" id="7240"/>
    <lineage>
        <taxon>Eukaryota</taxon>
        <taxon>Metazoa</taxon>
        <taxon>Ecdysozoa</taxon>
        <taxon>Arthropoda</taxon>
        <taxon>Hexapoda</taxon>
        <taxon>Insecta</taxon>
        <taxon>Pterygota</taxon>
        <taxon>Neoptera</taxon>
        <taxon>Endopterygota</taxon>
        <taxon>Diptera</taxon>
        <taxon>Brachycera</taxon>
        <taxon>Muscomorpha</taxon>
        <taxon>Ephydroidea</taxon>
        <taxon>Drosophilidae</taxon>
        <taxon>Drosophila</taxon>
        <taxon>Sophophora</taxon>
    </lineage>
</organism>
<proteinExistence type="predicted"/>
<feature type="compositionally biased region" description="Polar residues" evidence="1">
    <location>
        <begin position="157"/>
        <end position="174"/>
    </location>
</feature>
<accession>B4NV23</accession>
<evidence type="ECO:0000313" key="3">
    <source>
        <dbReference type="Proteomes" id="UP000000304"/>
    </source>
</evidence>
<keyword evidence="3" id="KW-1185">Reference proteome</keyword>
<gene>
    <name evidence="2" type="primary">Dsim\GD25354</name>
    <name evidence="2" type="ORF">Dsim_GD25354</name>
</gene>
<dbReference type="EMBL" id="CH985487">
    <property type="protein sequence ID" value="EDX15894.1"/>
    <property type="molecule type" value="Genomic_DNA"/>
</dbReference>
<name>B4NV23_DROSI</name>
<dbReference type="Proteomes" id="UP000000304">
    <property type="component" value="Unassembled WGS sequence"/>
</dbReference>